<dbReference type="EMBL" id="LR796527">
    <property type="protein sequence ID" value="CAB4149493.1"/>
    <property type="molecule type" value="Genomic_DNA"/>
</dbReference>
<dbReference type="Pfam" id="PF22479">
    <property type="entry name" value="Pam3_gp18"/>
    <property type="match status" value="1"/>
</dbReference>
<protein>
    <recommendedName>
        <fullName evidence="1">Cyanophage baseplate Pam3 plug gp18 domain-containing protein</fullName>
    </recommendedName>
</protein>
<dbReference type="InterPro" id="IPR054252">
    <property type="entry name" value="Pam3_gp18"/>
</dbReference>
<evidence type="ECO:0000259" key="1">
    <source>
        <dbReference type="Pfam" id="PF22479"/>
    </source>
</evidence>
<evidence type="ECO:0000313" key="2">
    <source>
        <dbReference type="EMBL" id="CAB4149493.1"/>
    </source>
</evidence>
<organism evidence="2">
    <name type="scientific">uncultured Caudovirales phage</name>
    <dbReference type="NCBI Taxonomy" id="2100421"/>
    <lineage>
        <taxon>Viruses</taxon>
        <taxon>Duplodnaviria</taxon>
        <taxon>Heunggongvirae</taxon>
        <taxon>Uroviricota</taxon>
        <taxon>Caudoviricetes</taxon>
        <taxon>Peduoviridae</taxon>
        <taxon>Maltschvirus</taxon>
        <taxon>Maltschvirus maltsch</taxon>
    </lineage>
</organism>
<name>A0A6J5MX09_9CAUD</name>
<feature type="domain" description="Cyanophage baseplate Pam3 plug gp18" evidence="1">
    <location>
        <begin position="4"/>
        <end position="103"/>
    </location>
</feature>
<reference evidence="2" key="1">
    <citation type="submission" date="2020-04" db="EMBL/GenBank/DDBJ databases">
        <authorList>
            <person name="Chiriac C."/>
            <person name="Salcher M."/>
            <person name="Ghai R."/>
            <person name="Kavagutti S V."/>
        </authorList>
    </citation>
    <scope>NUCLEOTIDE SEQUENCE</scope>
</reference>
<accession>A0A6J5MX09</accession>
<proteinExistence type="predicted"/>
<gene>
    <name evidence="2" type="ORF">UFOVP558_3</name>
</gene>
<sequence>MANFQIPLQNVPQSFQIALAGIEYILTCKWNDSADAGWVIDLADALTSTPIVANIPLVTGVDLLAGLEYLGIPGKLFVFTDGDDFAVPTLDNLGVESNVYFQTEDANV</sequence>